<dbReference type="Gene3D" id="3.30.200.20">
    <property type="entry name" value="Phosphorylase Kinase, domain 1"/>
    <property type="match status" value="1"/>
</dbReference>
<keyword evidence="2" id="KW-0342">GTP-binding</keyword>
<dbReference type="GO" id="GO:0007188">
    <property type="term" value="P:adenylate cyclase-modulating G protein-coupled receptor signaling pathway"/>
    <property type="evidence" value="ECO:0007669"/>
    <property type="project" value="TreeGrafter"/>
</dbReference>
<gene>
    <name evidence="4" type="ORF">M0R45_037356</name>
</gene>
<dbReference type="InterPro" id="IPR027417">
    <property type="entry name" value="P-loop_NTPase"/>
</dbReference>
<dbReference type="EMBL" id="JBEDUW010000007">
    <property type="protein sequence ID" value="KAK9913543.1"/>
    <property type="molecule type" value="Genomic_DNA"/>
</dbReference>
<sequence>MSGGLRTSVKGIQHHIPCFPMLTSAAESMATFGTRIKAESLTGMAIAIKKSCAKERSLLGHKEWLTEVNCHRHLARPNLVELIGLGESSQWLEMCGDVGMVIFCVSLSDYDQFSADGNGSLTNKMLQSRAFFESIITHPTFELYTSDLGHRAYEYISVKFKRLYFSLTGKKLYVSMVEVFESYTVDEALKYSAEILKWDEVRGNGYFSDPDSFYSDSDSGSDLCQTERLVSCK</sequence>
<keyword evidence="3" id="KW-0807">Transducer</keyword>
<reference evidence="4 5" key="1">
    <citation type="journal article" date="2023" name="G3 (Bethesda)">
        <title>A chromosome-length genome assembly and annotation of blackberry (Rubus argutus, cv. 'Hillquist').</title>
        <authorList>
            <person name="Bruna T."/>
            <person name="Aryal R."/>
            <person name="Dudchenko O."/>
            <person name="Sargent D.J."/>
            <person name="Mead D."/>
            <person name="Buti M."/>
            <person name="Cavallini A."/>
            <person name="Hytonen T."/>
            <person name="Andres J."/>
            <person name="Pham M."/>
            <person name="Weisz D."/>
            <person name="Mascagni F."/>
            <person name="Usai G."/>
            <person name="Natali L."/>
            <person name="Bassil N."/>
            <person name="Fernandez G.E."/>
            <person name="Lomsadze A."/>
            <person name="Armour M."/>
            <person name="Olukolu B."/>
            <person name="Poorten T."/>
            <person name="Britton C."/>
            <person name="Davik J."/>
            <person name="Ashrafi H."/>
            <person name="Aiden E.L."/>
            <person name="Borodovsky M."/>
            <person name="Worthington M."/>
        </authorList>
    </citation>
    <scope>NUCLEOTIDE SEQUENCE [LARGE SCALE GENOMIC DNA]</scope>
    <source>
        <strain evidence="4">PI 553951</strain>
    </source>
</reference>
<dbReference type="AlphaFoldDB" id="A0AAW1VYW7"/>
<evidence type="ECO:0000313" key="5">
    <source>
        <dbReference type="Proteomes" id="UP001457282"/>
    </source>
</evidence>
<name>A0AAW1VYW7_RUBAR</name>
<dbReference type="Gene3D" id="3.40.50.300">
    <property type="entry name" value="P-loop containing nucleotide triphosphate hydrolases"/>
    <property type="match status" value="1"/>
</dbReference>
<evidence type="ECO:0000256" key="3">
    <source>
        <dbReference type="ARBA" id="ARBA00023224"/>
    </source>
</evidence>
<accession>A0AAW1VYW7</accession>
<dbReference type="GO" id="GO:0005834">
    <property type="term" value="C:heterotrimeric G-protein complex"/>
    <property type="evidence" value="ECO:0007669"/>
    <property type="project" value="TreeGrafter"/>
</dbReference>
<proteinExistence type="predicted"/>
<evidence type="ECO:0000313" key="4">
    <source>
        <dbReference type="EMBL" id="KAK9913543.1"/>
    </source>
</evidence>
<dbReference type="GO" id="GO:0031683">
    <property type="term" value="F:G-protein beta/gamma-subunit complex binding"/>
    <property type="evidence" value="ECO:0007669"/>
    <property type="project" value="InterPro"/>
</dbReference>
<organism evidence="4 5">
    <name type="scientific">Rubus argutus</name>
    <name type="common">Southern blackberry</name>
    <dbReference type="NCBI Taxonomy" id="59490"/>
    <lineage>
        <taxon>Eukaryota</taxon>
        <taxon>Viridiplantae</taxon>
        <taxon>Streptophyta</taxon>
        <taxon>Embryophyta</taxon>
        <taxon>Tracheophyta</taxon>
        <taxon>Spermatophyta</taxon>
        <taxon>Magnoliopsida</taxon>
        <taxon>eudicotyledons</taxon>
        <taxon>Gunneridae</taxon>
        <taxon>Pentapetalae</taxon>
        <taxon>rosids</taxon>
        <taxon>fabids</taxon>
        <taxon>Rosales</taxon>
        <taxon>Rosaceae</taxon>
        <taxon>Rosoideae</taxon>
        <taxon>Rosoideae incertae sedis</taxon>
        <taxon>Rubus</taxon>
    </lineage>
</organism>
<dbReference type="SUPFAM" id="SSF56112">
    <property type="entry name" value="Protein kinase-like (PK-like)"/>
    <property type="match status" value="1"/>
</dbReference>
<evidence type="ECO:0000256" key="1">
    <source>
        <dbReference type="ARBA" id="ARBA00022741"/>
    </source>
</evidence>
<protein>
    <submittedName>
        <fullName evidence="4">Uncharacterized protein</fullName>
    </submittedName>
</protein>
<dbReference type="GO" id="GO:0001664">
    <property type="term" value="F:G protein-coupled receptor binding"/>
    <property type="evidence" value="ECO:0007669"/>
    <property type="project" value="TreeGrafter"/>
</dbReference>
<dbReference type="PANTHER" id="PTHR10218:SF222">
    <property type="entry name" value="EXTRA-LARGE GUANINE NUCLEOTIDE-BINDING PROTEIN 1"/>
    <property type="match status" value="1"/>
</dbReference>
<dbReference type="InterPro" id="IPR011009">
    <property type="entry name" value="Kinase-like_dom_sf"/>
</dbReference>
<evidence type="ECO:0000256" key="2">
    <source>
        <dbReference type="ARBA" id="ARBA00023134"/>
    </source>
</evidence>
<comment type="caution">
    <text evidence="4">The sequence shown here is derived from an EMBL/GenBank/DDBJ whole genome shotgun (WGS) entry which is preliminary data.</text>
</comment>
<keyword evidence="5" id="KW-1185">Reference proteome</keyword>
<dbReference type="Proteomes" id="UP001457282">
    <property type="component" value="Unassembled WGS sequence"/>
</dbReference>
<dbReference type="GO" id="GO:0005525">
    <property type="term" value="F:GTP binding"/>
    <property type="evidence" value="ECO:0007669"/>
    <property type="project" value="UniProtKB-KW"/>
</dbReference>
<dbReference type="PANTHER" id="PTHR10218">
    <property type="entry name" value="GTP-BINDING PROTEIN ALPHA SUBUNIT"/>
    <property type="match status" value="1"/>
</dbReference>
<dbReference type="GO" id="GO:0003924">
    <property type="term" value="F:GTPase activity"/>
    <property type="evidence" value="ECO:0007669"/>
    <property type="project" value="InterPro"/>
</dbReference>
<dbReference type="InterPro" id="IPR001019">
    <property type="entry name" value="Gprotein_alpha_su"/>
</dbReference>
<dbReference type="GO" id="GO:0005737">
    <property type="term" value="C:cytoplasm"/>
    <property type="evidence" value="ECO:0007669"/>
    <property type="project" value="TreeGrafter"/>
</dbReference>
<keyword evidence="1" id="KW-0547">Nucleotide-binding</keyword>